<evidence type="ECO:0000313" key="3">
    <source>
        <dbReference type="Proteomes" id="UP000177310"/>
    </source>
</evidence>
<gene>
    <name evidence="2" type="ORF">A3J59_01875</name>
</gene>
<sequence length="121" mass="13847">MDIRLPLNFDQSPRNFLQRCGYVAFTDPNSGQQSFTRRFGRDFYPRFHIYLKDVDGSSVLSLHLDQKKPSYPGAHAHSGEYDGTVVEQEAARISGLLKNQLGNQAQQQPSPKRGLFHHLFR</sequence>
<dbReference type="AlphaFoldDB" id="A0A1G1YK24"/>
<dbReference type="EMBL" id="MHIL01000014">
    <property type="protein sequence ID" value="OGY51817.1"/>
    <property type="molecule type" value="Genomic_DNA"/>
</dbReference>
<feature type="region of interest" description="Disordered" evidence="1">
    <location>
        <begin position="97"/>
        <end position="121"/>
    </location>
</feature>
<proteinExistence type="predicted"/>
<comment type="caution">
    <text evidence="2">The sequence shown here is derived from an EMBL/GenBank/DDBJ whole genome shotgun (WGS) entry which is preliminary data.</text>
</comment>
<reference evidence="2 3" key="1">
    <citation type="journal article" date="2016" name="Nat. Commun.">
        <title>Thousands of microbial genomes shed light on interconnected biogeochemical processes in an aquifer system.</title>
        <authorList>
            <person name="Anantharaman K."/>
            <person name="Brown C.T."/>
            <person name="Hug L.A."/>
            <person name="Sharon I."/>
            <person name="Castelle C.J."/>
            <person name="Probst A.J."/>
            <person name="Thomas B.C."/>
            <person name="Singh A."/>
            <person name="Wilkins M.J."/>
            <person name="Karaoz U."/>
            <person name="Brodie E.L."/>
            <person name="Williams K.H."/>
            <person name="Hubbard S.S."/>
            <person name="Banfield J.F."/>
        </authorList>
    </citation>
    <scope>NUCLEOTIDE SEQUENCE [LARGE SCALE GENOMIC DNA]</scope>
</reference>
<protein>
    <submittedName>
        <fullName evidence="2">Uncharacterized protein</fullName>
    </submittedName>
</protein>
<dbReference type="Proteomes" id="UP000177310">
    <property type="component" value="Unassembled WGS sequence"/>
</dbReference>
<dbReference type="STRING" id="1797542.A3J59_01875"/>
<feature type="compositionally biased region" description="Polar residues" evidence="1">
    <location>
        <begin position="100"/>
        <end position="110"/>
    </location>
</feature>
<organism evidence="2 3">
    <name type="scientific">Candidatus Buchananbacteria bacterium RIFCSPHIGHO2_02_FULL_56_16</name>
    <dbReference type="NCBI Taxonomy" id="1797542"/>
    <lineage>
        <taxon>Bacteria</taxon>
        <taxon>Candidatus Buchananiibacteriota</taxon>
    </lineage>
</organism>
<accession>A0A1G1YK24</accession>
<evidence type="ECO:0000256" key="1">
    <source>
        <dbReference type="SAM" id="MobiDB-lite"/>
    </source>
</evidence>
<name>A0A1G1YK24_9BACT</name>
<evidence type="ECO:0000313" key="2">
    <source>
        <dbReference type="EMBL" id="OGY51817.1"/>
    </source>
</evidence>